<accession>A0A1Q9GIR6</accession>
<dbReference type="GO" id="GO:0016020">
    <property type="term" value="C:membrane"/>
    <property type="evidence" value="ECO:0007669"/>
    <property type="project" value="InterPro"/>
</dbReference>
<dbReference type="Pfam" id="PF00381">
    <property type="entry name" value="PTS-HPr"/>
    <property type="match status" value="1"/>
</dbReference>
<comment type="subunit">
    <text evidence="5">Homodimer. The dihydroxyacetone kinase complex is composed of a homodimer of DhaM, a homodimer of DhaK and the subunit DhaL.</text>
</comment>
<dbReference type="NCBIfam" id="TIGR01003">
    <property type="entry name" value="PTS_HPr_family"/>
    <property type="match status" value="1"/>
</dbReference>
<gene>
    <name evidence="8" type="ORF">BIT28_09290</name>
</gene>
<dbReference type="PRINTS" id="PR00107">
    <property type="entry name" value="PHOSPHOCPHPR"/>
</dbReference>
<reference evidence="8 9" key="1">
    <citation type="submission" date="2016-09" db="EMBL/GenBank/DDBJ databases">
        <title>Photobacterium proteolyticum sp. nov. a protease producing bacterium isolated from ocean sediments of Laizhou Bay.</title>
        <authorList>
            <person name="Li Y."/>
        </authorList>
    </citation>
    <scope>NUCLEOTIDE SEQUENCE [LARGE SCALE GENOMIC DNA]</scope>
    <source>
        <strain evidence="8 9">13-12</strain>
    </source>
</reference>
<evidence type="ECO:0000256" key="1">
    <source>
        <dbReference type="ARBA" id="ARBA00001113"/>
    </source>
</evidence>
<dbReference type="GO" id="GO:0047324">
    <property type="term" value="F:phosphoenolpyruvate-glycerone phosphotransferase activity"/>
    <property type="evidence" value="ECO:0007669"/>
    <property type="project" value="UniProtKB-EC"/>
</dbReference>
<dbReference type="Gene3D" id="3.30.1340.10">
    <property type="entry name" value="HPr-like"/>
    <property type="match status" value="1"/>
</dbReference>
<keyword evidence="4" id="KW-0808">Transferase</keyword>
<dbReference type="AlphaFoldDB" id="A0A1Q9GIR6"/>
<evidence type="ECO:0000313" key="8">
    <source>
        <dbReference type="EMBL" id="OLQ74358.1"/>
    </source>
</evidence>
<dbReference type="SUPFAM" id="SSF53062">
    <property type="entry name" value="PTS system fructose IIA component-like"/>
    <property type="match status" value="1"/>
</dbReference>
<evidence type="ECO:0000256" key="3">
    <source>
        <dbReference type="ARBA" id="ARBA00012095"/>
    </source>
</evidence>
<comment type="function">
    <text evidence="2">Component of the dihydroxyacetone kinase complex, which is responsible for the phosphoenolpyruvate (PEP)-dependent phosphorylation of dihydroxyacetone. DhaM serves as the phosphoryl donor. Is phosphorylated by phosphoenolpyruvate in an EI- and HPr-dependent reaction, and a phosphorelay system on histidine residues finally leads to phosphoryl transfer to DhaL and dihydroxyacetone.</text>
</comment>
<proteinExistence type="predicted"/>
<dbReference type="PROSITE" id="PS51350">
    <property type="entry name" value="PTS_HPR_DOM"/>
    <property type="match status" value="1"/>
</dbReference>
<evidence type="ECO:0000256" key="5">
    <source>
        <dbReference type="ARBA" id="ARBA00046577"/>
    </source>
</evidence>
<feature type="domain" description="PTS EIIA type-4" evidence="6">
    <location>
        <begin position="1"/>
        <end position="134"/>
    </location>
</feature>
<dbReference type="InterPro" id="IPR012844">
    <property type="entry name" value="DhaM_N"/>
</dbReference>
<dbReference type="Proteomes" id="UP000186905">
    <property type="component" value="Unassembled WGS sequence"/>
</dbReference>
<dbReference type="GO" id="GO:0009401">
    <property type="term" value="P:phosphoenolpyruvate-dependent sugar phosphotransferase system"/>
    <property type="evidence" value="ECO:0007669"/>
    <property type="project" value="InterPro"/>
</dbReference>
<dbReference type="Gene3D" id="3.40.50.510">
    <property type="entry name" value="Phosphotransferase system, mannose-type IIA component"/>
    <property type="match status" value="1"/>
</dbReference>
<evidence type="ECO:0000256" key="4">
    <source>
        <dbReference type="ARBA" id="ARBA00022679"/>
    </source>
</evidence>
<dbReference type="Pfam" id="PF03610">
    <property type="entry name" value="EIIA-man"/>
    <property type="match status" value="1"/>
</dbReference>
<dbReference type="EMBL" id="MJIL01000084">
    <property type="protein sequence ID" value="OLQ74358.1"/>
    <property type="molecule type" value="Genomic_DNA"/>
</dbReference>
<dbReference type="OrthoDB" id="9765468at2"/>
<dbReference type="PROSITE" id="PS51096">
    <property type="entry name" value="PTS_EIIA_TYPE_4"/>
    <property type="match status" value="1"/>
</dbReference>
<evidence type="ECO:0000259" key="6">
    <source>
        <dbReference type="PROSITE" id="PS51096"/>
    </source>
</evidence>
<dbReference type="GO" id="GO:0019563">
    <property type="term" value="P:glycerol catabolic process"/>
    <property type="evidence" value="ECO:0007669"/>
    <property type="project" value="InterPro"/>
</dbReference>
<name>A0A1Q9GIR6_9GAMM</name>
<evidence type="ECO:0000256" key="2">
    <source>
        <dbReference type="ARBA" id="ARBA00002788"/>
    </source>
</evidence>
<dbReference type="EC" id="2.7.1.121" evidence="3"/>
<sequence length="241" mass="25472">MVSLVIVSHSLKLAQGLLELAEQVTQGTVNIVLAAGIDDPENPIGTNAVAVMEAIEAVYSADGVLVMVDLGSAILSAETALDLIAPIHRQSVQICTAPIVEGCIAASVSAASGLPLETVFQEANNALSAKIQALEQPLKPEEPKSENTEVDASHHESQTVIWKVHHAHGLHIRPAAILAKALSAFNAEIRLAKAGKSIDAKHINQILSLNIQHNDTLIFTILGEDAEQAVEVLQHISTNNL</sequence>
<comment type="catalytic activity">
    <reaction evidence="1">
        <text>dihydroxyacetone + phosphoenolpyruvate = dihydroxyacetone phosphate + pyruvate</text>
        <dbReference type="Rhea" id="RHEA:18381"/>
        <dbReference type="ChEBI" id="CHEBI:15361"/>
        <dbReference type="ChEBI" id="CHEBI:16016"/>
        <dbReference type="ChEBI" id="CHEBI:57642"/>
        <dbReference type="ChEBI" id="CHEBI:58702"/>
        <dbReference type="EC" id="2.7.1.121"/>
    </reaction>
</comment>
<dbReference type="InterPro" id="IPR036662">
    <property type="entry name" value="PTS_EIIA_man-typ_sf"/>
</dbReference>
<protein>
    <recommendedName>
        <fullName evidence="3">phosphoenolpyruvate--glycerone phosphotransferase</fullName>
        <ecNumber evidence="3">2.7.1.121</ecNumber>
    </recommendedName>
</protein>
<dbReference type="STRING" id="1903952.BIT28_09290"/>
<feature type="domain" description="HPr" evidence="7">
    <location>
        <begin position="157"/>
        <end position="241"/>
    </location>
</feature>
<dbReference type="SUPFAM" id="SSF55594">
    <property type="entry name" value="HPr-like"/>
    <property type="match status" value="1"/>
</dbReference>
<comment type="caution">
    <text evidence="8">The sequence shown here is derived from an EMBL/GenBank/DDBJ whole genome shotgun (WGS) entry which is preliminary data.</text>
</comment>
<evidence type="ECO:0000313" key="9">
    <source>
        <dbReference type="Proteomes" id="UP000186905"/>
    </source>
</evidence>
<dbReference type="InterPro" id="IPR004701">
    <property type="entry name" value="PTS_EIIA_man-typ"/>
</dbReference>
<dbReference type="PANTHER" id="PTHR38594:SF1">
    <property type="entry name" value="PEP-DEPENDENT DIHYDROXYACETONE KINASE, PHOSPHORYL DONOR SUBUNIT DHAM"/>
    <property type="match status" value="1"/>
</dbReference>
<evidence type="ECO:0000259" key="7">
    <source>
        <dbReference type="PROSITE" id="PS51350"/>
    </source>
</evidence>
<dbReference type="CDD" id="cd00367">
    <property type="entry name" value="PTS-HPr_like"/>
    <property type="match status" value="1"/>
</dbReference>
<dbReference type="NCBIfam" id="TIGR02364">
    <property type="entry name" value="dha_pts"/>
    <property type="match status" value="1"/>
</dbReference>
<dbReference type="InterPro" id="IPR039643">
    <property type="entry name" value="DhaM"/>
</dbReference>
<dbReference type="RefSeq" id="WP_075765871.1">
    <property type="nucleotide sequence ID" value="NZ_MJIL01000084.1"/>
</dbReference>
<dbReference type="InterPro" id="IPR035895">
    <property type="entry name" value="HPr-like_sf"/>
</dbReference>
<keyword evidence="9" id="KW-1185">Reference proteome</keyword>
<organism evidence="8 9">
    <name type="scientific">Photobacterium proteolyticum</name>
    <dbReference type="NCBI Taxonomy" id="1903952"/>
    <lineage>
        <taxon>Bacteria</taxon>
        <taxon>Pseudomonadati</taxon>
        <taxon>Pseudomonadota</taxon>
        <taxon>Gammaproteobacteria</taxon>
        <taxon>Vibrionales</taxon>
        <taxon>Vibrionaceae</taxon>
        <taxon>Photobacterium</taxon>
    </lineage>
</organism>
<dbReference type="PANTHER" id="PTHR38594">
    <property type="entry name" value="PEP-DEPENDENT DIHYDROXYACETONE KINASE, PHOSPHORYL DONOR SUBUNIT DHAM"/>
    <property type="match status" value="1"/>
</dbReference>
<dbReference type="InterPro" id="IPR000032">
    <property type="entry name" value="HPr-like"/>
</dbReference>